<proteinExistence type="inferred from homology"/>
<dbReference type="PANTHER" id="PTHR43569:SF2">
    <property type="entry name" value="AMIDOHYDROLASE-RELATED DOMAIN-CONTAINING PROTEIN"/>
    <property type="match status" value="1"/>
</dbReference>
<keyword evidence="4" id="KW-1185">Reference proteome</keyword>
<name>A0A8J3QXZ4_9ACTN</name>
<accession>A0A8J3QXZ4</accession>
<dbReference type="InterPro" id="IPR032466">
    <property type="entry name" value="Metal_Hydrolase"/>
</dbReference>
<comment type="caution">
    <text evidence="3">The sequence shown here is derived from an EMBL/GenBank/DDBJ whole genome shotgun (WGS) entry which is preliminary data.</text>
</comment>
<gene>
    <name evidence="3" type="ORF">Raf01_74360</name>
</gene>
<dbReference type="SUPFAM" id="SSF51556">
    <property type="entry name" value="Metallo-dependent hydrolases"/>
    <property type="match status" value="1"/>
</dbReference>
<dbReference type="RefSeq" id="WP_203922732.1">
    <property type="nucleotide sequence ID" value="NZ_BONZ01000078.1"/>
</dbReference>
<dbReference type="Proteomes" id="UP000642748">
    <property type="component" value="Unassembled WGS sequence"/>
</dbReference>
<evidence type="ECO:0000313" key="4">
    <source>
        <dbReference type="Proteomes" id="UP000642748"/>
    </source>
</evidence>
<dbReference type="EMBL" id="BONZ01000078">
    <property type="protein sequence ID" value="GIH19264.1"/>
    <property type="molecule type" value="Genomic_DNA"/>
</dbReference>
<sequence>MSGGPEDAADRLPVIDAHHHFWVRGESHQSWRGPEHTALDRSFRPDDLRTQLAAGRVDRTVLVQSVNTDEENRRLLAYARDVDFVAGVVAWLPLDEPDPAARILDTLRERPEVCGVRCLIGHEDIDWLVRPAALRLLGEVAAAGWAWDVVPVTAGQVRTLLRVVEHLPQLRVVVDHLGRPPVEAGGWQPWARHLEELASAPGVAVKVSVGIDVLTAWPRWDAGQLQRYVNHIAAVFGPGRMMLASNWPVVTLRADYARAWADLTAAVARAGGREESRAALASVRGTTACRWYGLSPDRPAGRSPA</sequence>
<dbReference type="InterPro" id="IPR006680">
    <property type="entry name" value="Amidohydro-rel"/>
</dbReference>
<protein>
    <submittedName>
        <fullName evidence="3">Amidohydrolase</fullName>
    </submittedName>
</protein>
<dbReference type="Gene3D" id="3.20.20.140">
    <property type="entry name" value="Metal-dependent hydrolases"/>
    <property type="match status" value="1"/>
</dbReference>
<organism evidence="3 4">
    <name type="scientific">Rugosimonospora africana</name>
    <dbReference type="NCBI Taxonomy" id="556532"/>
    <lineage>
        <taxon>Bacteria</taxon>
        <taxon>Bacillati</taxon>
        <taxon>Actinomycetota</taxon>
        <taxon>Actinomycetes</taxon>
        <taxon>Micromonosporales</taxon>
        <taxon>Micromonosporaceae</taxon>
        <taxon>Rugosimonospora</taxon>
    </lineage>
</organism>
<evidence type="ECO:0000256" key="1">
    <source>
        <dbReference type="ARBA" id="ARBA00038310"/>
    </source>
</evidence>
<evidence type="ECO:0000313" key="3">
    <source>
        <dbReference type="EMBL" id="GIH19264.1"/>
    </source>
</evidence>
<dbReference type="GO" id="GO:0016787">
    <property type="term" value="F:hydrolase activity"/>
    <property type="evidence" value="ECO:0007669"/>
    <property type="project" value="InterPro"/>
</dbReference>
<evidence type="ECO:0000259" key="2">
    <source>
        <dbReference type="Pfam" id="PF04909"/>
    </source>
</evidence>
<dbReference type="PANTHER" id="PTHR43569">
    <property type="entry name" value="AMIDOHYDROLASE"/>
    <property type="match status" value="1"/>
</dbReference>
<dbReference type="InterPro" id="IPR052350">
    <property type="entry name" value="Metallo-dep_Lactonases"/>
</dbReference>
<feature type="domain" description="Amidohydrolase-related" evidence="2">
    <location>
        <begin position="15"/>
        <end position="294"/>
    </location>
</feature>
<dbReference type="AlphaFoldDB" id="A0A8J3QXZ4"/>
<dbReference type="Pfam" id="PF04909">
    <property type="entry name" value="Amidohydro_2"/>
    <property type="match status" value="1"/>
</dbReference>
<reference evidence="3" key="1">
    <citation type="submission" date="2021-01" db="EMBL/GenBank/DDBJ databases">
        <title>Whole genome shotgun sequence of Rugosimonospora africana NBRC 104875.</title>
        <authorList>
            <person name="Komaki H."/>
            <person name="Tamura T."/>
        </authorList>
    </citation>
    <scope>NUCLEOTIDE SEQUENCE</scope>
    <source>
        <strain evidence="3">NBRC 104875</strain>
    </source>
</reference>
<comment type="similarity">
    <text evidence="1">Belongs to the metallo-dependent hydrolases superfamily.</text>
</comment>